<evidence type="ECO:0000313" key="19">
    <source>
        <dbReference type="Proteomes" id="UP000192360"/>
    </source>
</evidence>
<name>A0A1W2A8U0_9FLAO</name>
<dbReference type="SUPFAM" id="SSF49464">
    <property type="entry name" value="Carboxypeptidase regulatory domain-like"/>
    <property type="match status" value="1"/>
</dbReference>
<evidence type="ECO:0000259" key="17">
    <source>
        <dbReference type="Pfam" id="PF07715"/>
    </source>
</evidence>
<keyword evidence="11 14" id="KW-0472">Membrane</keyword>
<evidence type="ECO:0000256" key="12">
    <source>
        <dbReference type="ARBA" id="ARBA00023170"/>
    </source>
</evidence>
<dbReference type="Pfam" id="PF00593">
    <property type="entry name" value="TonB_dep_Rec_b-barrel"/>
    <property type="match status" value="1"/>
</dbReference>
<keyword evidence="6 14" id="KW-0812">Transmembrane</keyword>
<dbReference type="InterPro" id="IPR037066">
    <property type="entry name" value="Plug_dom_sf"/>
</dbReference>
<dbReference type="GO" id="GO:0009279">
    <property type="term" value="C:cell outer membrane"/>
    <property type="evidence" value="ECO:0007669"/>
    <property type="project" value="UniProtKB-SubCell"/>
</dbReference>
<protein>
    <submittedName>
        <fullName evidence="18">Iron complex outermembrane recepter protein</fullName>
    </submittedName>
</protein>
<keyword evidence="3 14" id="KW-0813">Transport</keyword>
<dbReference type="GO" id="GO:0038023">
    <property type="term" value="F:signaling receptor activity"/>
    <property type="evidence" value="ECO:0007669"/>
    <property type="project" value="InterPro"/>
</dbReference>
<dbReference type="NCBIfam" id="TIGR01783">
    <property type="entry name" value="TonB-siderophor"/>
    <property type="match status" value="1"/>
</dbReference>
<dbReference type="Pfam" id="PF07715">
    <property type="entry name" value="Plug"/>
    <property type="match status" value="1"/>
</dbReference>
<evidence type="ECO:0000313" key="18">
    <source>
        <dbReference type="EMBL" id="SMC57066.1"/>
    </source>
</evidence>
<evidence type="ECO:0000256" key="7">
    <source>
        <dbReference type="ARBA" id="ARBA00022729"/>
    </source>
</evidence>
<dbReference type="Proteomes" id="UP000192360">
    <property type="component" value="Unassembled WGS sequence"/>
</dbReference>
<keyword evidence="5" id="KW-0410">Iron transport</keyword>
<feature type="domain" description="TonB-dependent receptor-like beta-barrel" evidence="16">
    <location>
        <begin position="298"/>
        <end position="755"/>
    </location>
</feature>
<dbReference type="Pfam" id="PF13715">
    <property type="entry name" value="CarbopepD_reg_2"/>
    <property type="match status" value="1"/>
</dbReference>
<dbReference type="RefSeq" id="WP_084061226.1">
    <property type="nucleotide sequence ID" value="NZ_FWXO01000002.1"/>
</dbReference>
<dbReference type="Gene3D" id="2.60.40.1120">
    <property type="entry name" value="Carboxypeptidase-like, regulatory domain"/>
    <property type="match status" value="1"/>
</dbReference>
<dbReference type="STRING" id="504486.SAMN05660703_1895"/>
<evidence type="ECO:0000256" key="10">
    <source>
        <dbReference type="ARBA" id="ARBA00023077"/>
    </source>
</evidence>
<keyword evidence="9" id="KW-0406">Ion transport</keyword>
<feature type="domain" description="TonB-dependent receptor plug" evidence="17">
    <location>
        <begin position="130"/>
        <end position="228"/>
    </location>
</feature>
<keyword evidence="13 14" id="KW-0998">Cell outer membrane</keyword>
<evidence type="ECO:0000256" key="5">
    <source>
        <dbReference type="ARBA" id="ARBA00022496"/>
    </source>
</evidence>
<dbReference type="PANTHER" id="PTHR32552:SF68">
    <property type="entry name" value="FERRICHROME OUTER MEMBRANE TRANSPORTER_PHAGE RECEPTOR"/>
    <property type="match status" value="1"/>
</dbReference>
<organism evidence="18 19">
    <name type="scientific">Cellulophaga tyrosinoxydans</name>
    <dbReference type="NCBI Taxonomy" id="504486"/>
    <lineage>
        <taxon>Bacteria</taxon>
        <taxon>Pseudomonadati</taxon>
        <taxon>Bacteroidota</taxon>
        <taxon>Flavobacteriia</taxon>
        <taxon>Flavobacteriales</taxon>
        <taxon>Flavobacteriaceae</taxon>
        <taxon>Cellulophaga</taxon>
    </lineage>
</organism>
<evidence type="ECO:0000256" key="11">
    <source>
        <dbReference type="ARBA" id="ARBA00023136"/>
    </source>
</evidence>
<dbReference type="InterPro" id="IPR008969">
    <property type="entry name" value="CarboxyPept-like_regulatory"/>
</dbReference>
<sequence>MKNISQIIFVCILFFQWSYAQESYTIHGKVVNSDQQGLEGATVIINNSNKHAITNSEGEFTITGLASTSYKISISFIGYFKKDIMVKIDKNKITLPIIILEENASKLSEIIVSGSIFNKTPNATKAGIKVLDLPQSAVVISQQTIEDQQVNSITDILKNTNGVYIKGTTGGYQEEIAARGYNLGSNNTFKNGVRYFSGMMTETSGIESMEVLKGSAAILFGNVEAGGVINIITKKPRFDFGGKMGITSGSFNLFKPVFDVYGPIGDSKKVAFRFNGSYAAADSFRNFVNSETTYFNPSFFFKLNSKTTLLVEADYIKDRRTPDFGAGIINYELVDLPREQFVGVKWGYNDAQQAAATITLNHAIAKNWNLTFINSVRHYNTELFTNTRPNTSGGTIEEDGTWARSVQRNEAQDNYLLQQLDLKGKFKTGIFTHQLLTGVDTEIYKTKTLRYNSISYDNINIFNPDYANFRNDIPEMNQNTLTSAPIQRFGLYVQDLVGLNDYIKLLAGVRYTYQDTESEVFTYSSTTNAVTNNYDDAFTPRFGLILQPTKTNSIFASYSNSFETNSGTDINGNALDPSLIDQYEIGIKNELFNRKLLANVTIYQITNSNLAQTSLENGNSNTNIKELVGEVQSKGVEIDIAYRPTSNLSLLAGYSFNETKYTKTNTYIVGDLLRYNPNHTANASANYAFSSGALNGLKIGFISTYFGERYAGRNYRVQVENDTRKLIPLSDYFMLDTTLAYTFKKFTLSAKLSNVTNVLNYNIHDDNSLNPIAPRNFLSSLTYTF</sequence>
<dbReference type="PROSITE" id="PS52016">
    <property type="entry name" value="TONB_DEPENDENT_REC_3"/>
    <property type="match status" value="1"/>
</dbReference>
<dbReference type="InterPro" id="IPR039426">
    <property type="entry name" value="TonB-dep_rcpt-like"/>
</dbReference>
<comment type="similarity">
    <text evidence="2 14 15">Belongs to the TonB-dependent receptor family.</text>
</comment>
<evidence type="ECO:0000256" key="3">
    <source>
        <dbReference type="ARBA" id="ARBA00022448"/>
    </source>
</evidence>
<dbReference type="InterPro" id="IPR010105">
    <property type="entry name" value="TonB_sidphr_rcpt"/>
</dbReference>
<dbReference type="SUPFAM" id="SSF56935">
    <property type="entry name" value="Porins"/>
    <property type="match status" value="1"/>
</dbReference>
<accession>A0A1W2A8U0</accession>
<dbReference type="EMBL" id="FWXO01000002">
    <property type="protein sequence ID" value="SMC57066.1"/>
    <property type="molecule type" value="Genomic_DNA"/>
</dbReference>
<dbReference type="AlphaFoldDB" id="A0A1W2A8U0"/>
<keyword evidence="19" id="KW-1185">Reference proteome</keyword>
<dbReference type="Gene3D" id="2.40.170.20">
    <property type="entry name" value="TonB-dependent receptor, beta-barrel domain"/>
    <property type="match status" value="1"/>
</dbReference>
<evidence type="ECO:0000256" key="8">
    <source>
        <dbReference type="ARBA" id="ARBA00023004"/>
    </source>
</evidence>
<keyword evidence="8" id="KW-0408">Iron</keyword>
<dbReference type="PANTHER" id="PTHR32552">
    <property type="entry name" value="FERRICHROME IRON RECEPTOR-RELATED"/>
    <property type="match status" value="1"/>
</dbReference>
<evidence type="ECO:0000256" key="15">
    <source>
        <dbReference type="RuleBase" id="RU003357"/>
    </source>
</evidence>
<proteinExistence type="inferred from homology"/>
<evidence type="ECO:0000256" key="6">
    <source>
        <dbReference type="ARBA" id="ARBA00022692"/>
    </source>
</evidence>
<keyword evidence="4 14" id="KW-1134">Transmembrane beta strand</keyword>
<keyword evidence="7" id="KW-0732">Signal</keyword>
<dbReference type="InterPro" id="IPR036942">
    <property type="entry name" value="Beta-barrel_TonB_sf"/>
</dbReference>
<dbReference type="Gene3D" id="2.170.130.10">
    <property type="entry name" value="TonB-dependent receptor, plug domain"/>
    <property type="match status" value="1"/>
</dbReference>
<gene>
    <name evidence="18" type="ORF">SAMN05660703_1895</name>
</gene>
<dbReference type="GO" id="GO:0015891">
    <property type="term" value="P:siderophore transport"/>
    <property type="evidence" value="ECO:0007669"/>
    <property type="project" value="InterPro"/>
</dbReference>
<evidence type="ECO:0000256" key="1">
    <source>
        <dbReference type="ARBA" id="ARBA00004571"/>
    </source>
</evidence>
<evidence type="ECO:0000256" key="4">
    <source>
        <dbReference type="ARBA" id="ARBA00022452"/>
    </source>
</evidence>
<dbReference type="CDD" id="cd01347">
    <property type="entry name" value="ligand_gated_channel"/>
    <property type="match status" value="1"/>
</dbReference>
<keyword evidence="12" id="KW-0675">Receptor</keyword>
<evidence type="ECO:0000256" key="13">
    <source>
        <dbReference type="ARBA" id="ARBA00023237"/>
    </source>
</evidence>
<comment type="subcellular location">
    <subcellularLocation>
        <location evidence="1 14">Cell outer membrane</location>
        <topology evidence="1 14">Multi-pass membrane protein</topology>
    </subcellularLocation>
</comment>
<evidence type="ECO:0000256" key="9">
    <source>
        <dbReference type="ARBA" id="ARBA00023065"/>
    </source>
</evidence>
<dbReference type="GO" id="GO:0015344">
    <property type="term" value="F:siderophore uptake transmembrane transporter activity"/>
    <property type="evidence" value="ECO:0007669"/>
    <property type="project" value="TreeGrafter"/>
</dbReference>
<dbReference type="OrthoDB" id="9775095at2"/>
<evidence type="ECO:0000259" key="16">
    <source>
        <dbReference type="Pfam" id="PF00593"/>
    </source>
</evidence>
<evidence type="ECO:0000256" key="2">
    <source>
        <dbReference type="ARBA" id="ARBA00009810"/>
    </source>
</evidence>
<dbReference type="InterPro" id="IPR000531">
    <property type="entry name" value="Beta-barrel_TonB"/>
</dbReference>
<evidence type="ECO:0000256" key="14">
    <source>
        <dbReference type="PROSITE-ProRule" id="PRU01360"/>
    </source>
</evidence>
<reference evidence="18 19" key="1">
    <citation type="submission" date="2017-04" db="EMBL/GenBank/DDBJ databases">
        <authorList>
            <person name="Afonso C.L."/>
            <person name="Miller P.J."/>
            <person name="Scott M.A."/>
            <person name="Spackman E."/>
            <person name="Goraichik I."/>
            <person name="Dimitrov K.M."/>
            <person name="Suarez D.L."/>
            <person name="Swayne D.E."/>
        </authorList>
    </citation>
    <scope>NUCLEOTIDE SEQUENCE [LARGE SCALE GENOMIC DNA]</scope>
    <source>
        <strain evidence="18 19">DSM 21164</strain>
    </source>
</reference>
<dbReference type="InterPro" id="IPR012910">
    <property type="entry name" value="Plug_dom"/>
</dbReference>
<keyword evidence="10 15" id="KW-0798">TonB box</keyword>